<proteinExistence type="predicted"/>
<comment type="caution">
    <text evidence="1">The sequence shown here is derived from an EMBL/GenBank/DDBJ whole genome shotgun (WGS) entry which is preliminary data.</text>
</comment>
<evidence type="ECO:0000313" key="1">
    <source>
        <dbReference type="EMBL" id="EPF16592.1"/>
    </source>
</evidence>
<reference evidence="1 2" key="1">
    <citation type="submission" date="2013-04" db="EMBL/GenBank/DDBJ databases">
        <authorList>
            <person name="Weinstock G."/>
            <person name="Sodergren E."/>
            <person name="Lobos E.A."/>
            <person name="Fulton L."/>
            <person name="Fulton R."/>
            <person name="Courtney L."/>
            <person name="Fronick C."/>
            <person name="O'Laughlin M."/>
            <person name="Godfrey J."/>
            <person name="Wilson R.M."/>
            <person name="Miner T."/>
            <person name="Farmer C."/>
            <person name="Delehaunty K."/>
            <person name="Cordes M."/>
            <person name="Minx P."/>
            <person name="Tomlinson C."/>
            <person name="Chen J."/>
            <person name="Wollam A."/>
            <person name="Pepin K.H."/>
            <person name="Palsikar V.B."/>
            <person name="Zhang X."/>
            <person name="Suruliraj S."/>
            <person name="Perna N.T."/>
            <person name="Plunkett G."/>
            <person name="Warren W."/>
            <person name="Mitreva M."/>
            <person name="Mardis E.R."/>
            <person name="Wilson R.K."/>
        </authorList>
    </citation>
    <scope>NUCLEOTIDE SEQUENCE [LARGE SCALE GENOMIC DNA]</scope>
    <source>
        <strain evidence="1 2">DSM 4568</strain>
    </source>
</reference>
<organism evidence="1 2">
    <name type="scientific">Cedecea davisae DSM 4568</name>
    <dbReference type="NCBI Taxonomy" id="566551"/>
    <lineage>
        <taxon>Bacteria</taxon>
        <taxon>Pseudomonadati</taxon>
        <taxon>Pseudomonadota</taxon>
        <taxon>Gammaproteobacteria</taxon>
        <taxon>Enterobacterales</taxon>
        <taxon>Enterobacteriaceae</taxon>
        <taxon>Cedecea</taxon>
    </lineage>
</organism>
<name>S3J901_9ENTR</name>
<dbReference type="AlphaFoldDB" id="S3J901"/>
<protein>
    <submittedName>
        <fullName evidence="1">Uncharacterized protein</fullName>
    </submittedName>
</protein>
<dbReference type="HOGENOM" id="CLU_3096975_0_0_6"/>
<accession>S3J901</accession>
<dbReference type="Proteomes" id="UP000014585">
    <property type="component" value="Unassembled WGS sequence"/>
</dbReference>
<gene>
    <name evidence="1" type="ORF">HMPREF0201_02338</name>
</gene>
<dbReference type="EMBL" id="ATDT01000021">
    <property type="protein sequence ID" value="EPF16592.1"/>
    <property type="molecule type" value="Genomic_DNA"/>
</dbReference>
<sequence length="51" mass="6116">MKPNNPPQRALPKNHEQTIEEKYNFGILLIKLKVFYQVDILIILTYLQIYL</sequence>
<evidence type="ECO:0000313" key="2">
    <source>
        <dbReference type="Proteomes" id="UP000014585"/>
    </source>
</evidence>